<dbReference type="InterPro" id="IPR006634">
    <property type="entry name" value="TLC-dom"/>
</dbReference>
<evidence type="ECO:0000256" key="7">
    <source>
        <dbReference type="SAM" id="Phobius"/>
    </source>
</evidence>
<sequence length="361" mass="41783">MHSYKDNLLKQIDDESNEYETLQLIFVFIASFVFFKASMFLTRWYFFKKLRFLTTNFFEDKNKCIKRGVHQLHMEDNRKWRYTSDFISFLHSLLCFILVIIYIVHYFKDDVYFPDIYTHTMGVLFAVICGYILNDTTDLILNEISLRIIILLIHHLLFSLGCLYPIISKKYGGLVIIGLIMEGNSVFLHIRSLLKYNGYSRKDLSYKMVAMFNMLTCILFRLVPNLYMCFYCIINFNNFTISQAIIFCTIIFGLLIINVILTYKLLLADQFIKGGRKSKTPIDDGFDVTSSNSQTDFTSTNTTSNETTTTSTYNPRTSVSSDVKTVILTSSYSIPSSNSNYKETTTTTSSTGSETMTSRFK</sequence>
<evidence type="ECO:0000313" key="9">
    <source>
        <dbReference type="Proteomes" id="UP000038045"/>
    </source>
</evidence>
<keyword evidence="9" id="KW-1185">Reference proteome</keyword>
<dbReference type="GO" id="GO:0055091">
    <property type="term" value="P:phospholipid homeostasis"/>
    <property type="evidence" value="ECO:0007669"/>
    <property type="project" value="TreeGrafter"/>
</dbReference>
<feature type="domain" description="TLC" evidence="8">
    <location>
        <begin position="77"/>
        <end position="274"/>
    </location>
</feature>
<feature type="region of interest" description="Disordered" evidence="6">
    <location>
        <begin position="337"/>
        <end position="361"/>
    </location>
</feature>
<feature type="transmembrane region" description="Helical" evidence="7">
    <location>
        <begin position="24"/>
        <end position="46"/>
    </location>
</feature>
<evidence type="ECO:0000259" key="8">
    <source>
        <dbReference type="PROSITE" id="PS50922"/>
    </source>
</evidence>
<dbReference type="AlphaFoldDB" id="A0A0N4ZRM2"/>
<evidence type="ECO:0000313" key="10">
    <source>
        <dbReference type="WBParaSite" id="PTRK_0001115600.1"/>
    </source>
</evidence>
<dbReference type="Pfam" id="PF03798">
    <property type="entry name" value="TRAM_LAG1_CLN8"/>
    <property type="match status" value="1"/>
</dbReference>
<evidence type="ECO:0000256" key="5">
    <source>
        <dbReference type="PROSITE-ProRule" id="PRU00205"/>
    </source>
</evidence>
<dbReference type="PROSITE" id="PS50922">
    <property type="entry name" value="TLC"/>
    <property type="match status" value="1"/>
</dbReference>
<feature type="transmembrane region" description="Helical" evidence="7">
    <location>
        <begin position="116"/>
        <end position="134"/>
    </location>
</feature>
<proteinExistence type="predicted"/>
<reference evidence="10" key="1">
    <citation type="submission" date="2017-02" db="UniProtKB">
        <authorList>
            <consortium name="WormBaseParasite"/>
        </authorList>
    </citation>
    <scope>IDENTIFICATION</scope>
</reference>
<accession>A0A0N4ZRM2</accession>
<organism evidence="9 10">
    <name type="scientific">Parastrongyloides trichosuri</name>
    <name type="common">Possum-specific nematode worm</name>
    <dbReference type="NCBI Taxonomy" id="131310"/>
    <lineage>
        <taxon>Eukaryota</taxon>
        <taxon>Metazoa</taxon>
        <taxon>Ecdysozoa</taxon>
        <taxon>Nematoda</taxon>
        <taxon>Chromadorea</taxon>
        <taxon>Rhabditida</taxon>
        <taxon>Tylenchina</taxon>
        <taxon>Panagrolaimomorpha</taxon>
        <taxon>Strongyloidoidea</taxon>
        <taxon>Strongyloididae</taxon>
        <taxon>Parastrongyloides</taxon>
    </lineage>
</organism>
<evidence type="ECO:0000256" key="1">
    <source>
        <dbReference type="ARBA" id="ARBA00004141"/>
    </source>
</evidence>
<dbReference type="Proteomes" id="UP000038045">
    <property type="component" value="Unplaced"/>
</dbReference>
<evidence type="ECO:0000256" key="3">
    <source>
        <dbReference type="ARBA" id="ARBA00022989"/>
    </source>
</evidence>
<feature type="transmembrane region" description="Helical" evidence="7">
    <location>
        <begin position="244"/>
        <end position="267"/>
    </location>
</feature>
<keyword evidence="3 7" id="KW-1133">Transmembrane helix</keyword>
<feature type="region of interest" description="Disordered" evidence="6">
    <location>
        <begin position="284"/>
        <end position="317"/>
    </location>
</feature>
<dbReference type="GO" id="GO:0097035">
    <property type="term" value="P:regulation of membrane lipid distribution"/>
    <property type="evidence" value="ECO:0007669"/>
    <property type="project" value="TreeGrafter"/>
</dbReference>
<keyword evidence="4 5" id="KW-0472">Membrane</keyword>
<dbReference type="InterPro" id="IPR050846">
    <property type="entry name" value="TLCD"/>
</dbReference>
<feature type="transmembrane region" description="Helical" evidence="7">
    <location>
        <begin position="206"/>
        <end position="224"/>
    </location>
</feature>
<feature type="compositionally biased region" description="Low complexity" evidence="6">
    <location>
        <begin position="289"/>
        <end position="317"/>
    </location>
</feature>
<dbReference type="WBParaSite" id="PTRK_0001115600.1">
    <property type="protein sequence ID" value="PTRK_0001115600.1"/>
    <property type="gene ID" value="PTRK_0001115600"/>
</dbReference>
<comment type="subcellular location">
    <subcellularLocation>
        <location evidence="1">Membrane</location>
        <topology evidence="1">Multi-pass membrane protein</topology>
    </subcellularLocation>
</comment>
<dbReference type="GO" id="GO:0007009">
    <property type="term" value="P:plasma membrane organization"/>
    <property type="evidence" value="ECO:0007669"/>
    <property type="project" value="TreeGrafter"/>
</dbReference>
<feature type="transmembrane region" description="Helical" evidence="7">
    <location>
        <begin position="146"/>
        <end position="167"/>
    </location>
</feature>
<dbReference type="GO" id="GO:0071709">
    <property type="term" value="P:membrane assembly"/>
    <property type="evidence" value="ECO:0007669"/>
    <property type="project" value="TreeGrafter"/>
</dbReference>
<dbReference type="PANTHER" id="PTHR13439">
    <property type="entry name" value="CT120 PROTEIN"/>
    <property type="match status" value="1"/>
</dbReference>
<evidence type="ECO:0000256" key="6">
    <source>
        <dbReference type="SAM" id="MobiDB-lite"/>
    </source>
</evidence>
<dbReference type="GO" id="GO:0005886">
    <property type="term" value="C:plasma membrane"/>
    <property type="evidence" value="ECO:0007669"/>
    <property type="project" value="TreeGrafter"/>
</dbReference>
<name>A0A0N4ZRM2_PARTI</name>
<feature type="transmembrane region" description="Helical" evidence="7">
    <location>
        <begin position="86"/>
        <end position="104"/>
    </location>
</feature>
<evidence type="ECO:0000256" key="2">
    <source>
        <dbReference type="ARBA" id="ARBA00022692"/>
    </source>
</evidence>
<keyword evidence="2 5" id="KW-0812">Transmembrane</keyword>
<feature type="transmembrane region" description="Helical" evidence="7">
    <location>
        <begin position="173"/>
        <end position="194"/>
    </location>
</feature>
<dbReference type="PANTHER" id="PTHR13439:SF70">
    <property type="entry name" value="TLC DOMAIN-CONTAINING PROTEIN-RELATED"/>
    <property type="match status" value="1"/>
</dbReference>
<evidence type="ECO:0000256" key="4">
    <source>
        <dbReference type="ARBA" id="ARBA00023136"/>
    </source>
</evidence>
<dbReference type="SMART" id="SM00724">
    <property type="entry name" value="TLC"/>
    <property type="match status" value="1"/>
</dbReference>
<protein>
    <submittedName>
        <fullName evidence="10">TLC domain-containing protein</fullName>
    </submittedName>
</protein>